<keyword evidence="3" id="KW-1185">Reference proteome</keyword>
<comment type="caution">
    <text evidence="2">The sequence shown here is derived from an EMBL/GenBank/DDBJ whole genome shotgun (WGS) entry which is preliminary data.</text>
</comment>
<dbReference type="Pfam" id="PF14361">
    <property type="entry name" value="RsbRD_N"/>
    <property type="match status" value="1"/>
</dbReference>
<sequence length="149" mass="16080">MNLSDVIRPNLDNIVVEAAAVVDAAGLPHYMSLDPQGVKLRLRELAEAMLKSVETGEPVHFASHAQSIAHDRFLAGVHIEELLTTFNALETALWENVVKVAPTEDVVADLGLIGSIIGAGKDQVASSYVEMATQRHTHGLDMSHLHEAL</sequence>
<dbReference type="OrthoDB" id="4867151at2"/>
<dbReference type="InterPro" id="IPR025751">
    <property type="entry name" value="RsbRD_N_dom"/>
</dbReference>
<organism evidence="2 3">
    <name type="scientific">Nostocoides australiense Ben110</name>
    <dbReference type="NCBI Taxonomy" id="1193182"/>
    <lineage>
        <taxon>Bacteria</taxon>
        <taxon>Bacillati</taxon>
        <taxon>Actinomycetota</taxon>
        <taxon>Actinomycetes</taxon>
        <taxon>Micrococcales</taxon>
        <taxon>Intrasporangiaceae</taxon>
        <taxon>Nostocoides</taxon>
    </lineage>
</organism>
<evidence type="ECO:0000313" key="2">
    <source>
        <dbReference type="EMBL" id="CCH74464.1"/>
    </source>
</evidence>
<feature type="domain" description="RsbT co-antagonist protein RsbRD N-terminal" evidence="1">
    <location>
        <begin position="25"/>
        <end position="134"/>
    </location>
</feature>
<evidence type="ECO:0000313" key="3">
    <source>
        <dbReference type="Proteomes" id="UP000035763"/>
    </source>
</evidence>
<protein>
    <recommendedName>
        <fullName evidence="1">RsbT co-antagonist protein RsbRD N-terminal domain-containing protein</fullName>
    </recommendedName>
</protein>
<accession>W6K463</accession>
<name>W6K463_9MICO</name>
<reference evidence="2 3" key="1">
    <citation type="journal article" date="2013" name="ISME J.">
        <title>A metabolic model for members of the genus Tetrasphaera involved in enhanced biological phosphorus removal.</title>
        <authorList>
            <person name="Kristiansen R."/>
            <person name="Nguyen H.T.T."/>
            <person name="Saunders A.M."/>
            <person name="Nielsen J.L."/>
            <person name="Wimmer R."/>
            <person name="Le V.Q."/>
            <person name="McIlroy S.J."/>
            <person name="Petrovski S."/>
            <person name="Seviour R.J."/>
            <person name="Calteau A."/>
            <person name="Nielsen K.L."/>
            <person name="Nielsen P.H."/>
        </authorList>
    </citation>
    <scope>NUCLEOTIDE SEQUENCE [LARGE SCALE GENOMIC DNA]</scope>
    <source>
        <strain evidence="2 3">Ben110</strain>
    </source>
</reference>
<proteinExistence type="predicted"/>
<dbReference type="EMBL" id="CAJA01000390">
    <property type="protein sequence ID" value="CCH74464.1"/>
    <property type="molecule type" value="Genomic_DNA"/>
</dbReference>
<evidence type="ECO:0000259" key="1">
    <source>
        <dbReference type="Pfam" id="PF14361"/>
    </source>
</evidence>
<dbReference type="RefSeq" id="WP_048695064.1">
    <property type="nucleotide sequence ID" value="NZ_HG764815.1"/>
</dbReference>
<gene>
    <name evidence="2" type="ORF">BN11_450002</name>
</gene>
<dbReference type="AlphaFoldDB" id="W6K463"/>
<dbReference type="Proteomes" id="UP000035763">
    <property type="component" value="Unassembled WGS sequence"/>
</dbReference>